<dbReference type="PANTHER" id="PTHR31681">
    <property type="entry name" value="C2H2-LIKE ZINC FINGER PROTEIN"/>
    <property type="match status" value="1"/>
</dbReference>
<sequence length="273" mass="31372">MHAMWMLVTETIKCGSKLSTDVLPEQVMKCKCCRNCEKRPHCYHKVNAPLEKPEFNSISQHKEPLWRWFCALENGHPSRNIIEKIFLASTTNPSKQLPTIKKVLRVNNTIDMLEKFEKYRETVKKRSFGEYKNHPKITVDGNELLQFHITTMNCCYEHMEINPDELCKDLSCCVCRLIQFSFRTSYNSKNGILLSTNSDVLCEHANRVSKGMNVKRAVIVCRTIAGRVVSKDDVQLDEEYDSTSIASGLHSRSQNLVIKDSSAILPRFIIVLD</sequence>
<reference evidence="2" key="2">
    <citation type="submission" date="2025-08" db="UniProtKB">
        <authorList>
            <consortium name="RefSeq"/>
        </authorList>
    </citation>
    <scope>IDENTIFICATION</scope>
</reference>
<organism evidence="1 2">
    <name type="scientific">Solanum pennellii</name>
    <name type="common">Tomato</name>
    <name type="synonym">Lycopersicon pennellii</name>
    <dbReference type="NCBI Taxonomy" id="28526"/>
    <lineage>
        <taxon>Eukaryota</taxon>
        <taxon>Viridiplantae</taxon>
        <taxon>Streptophyta</taxon>
        <taxon>Embryophyta</taxon>
        <taxon>Tracheophyta</taxon>
        <taxon>Spermatophyta</taxon>
        <taxon>Magnoliopsida</taxon>
        <taxon>eudicotyledons</taxon>
        <taxon>Gunneridae</taxon>
        <taxon>Pentapetalae</taxon>
        <taxon>asterids</taxon>
        <taxon>lamiids</taxon>
        <taxon>Solanales</taxon>
        <taxon>Solanaceae</taxon>
        <taxon>Solanoideae</taxon>
        <taxon>Solaneae</taxon>
        <taxon>Solanum</taxon>
        <taxon>Solanum subgen. Lycopersicon</taxon>
    </lineage>
</organism>
<dbReference type="SUPFAM" id="SSF56399">
    <property type="entry name" value="ADP-ribosylation"/>
    <property type="match status" value="1"/>
</dbReference>
<proteinExistence type="predicted"/>
<dbReference type="Proteomes" id="UP000694930">
    <property type="component" value="Chromosome 12"/>
</dbReference>
<name>A0ABM1FPA2_SOLPN</name>
<protein>
    <submittedName>
        <fullName evidence="2">Uncharacterized protein LOC107005578</fullName>
    </submittedName>
</protein>
<gene>
    <name evidence="2" type="primary">LOC107005578</name>
</gene>
<dbReference type="Gene3D" id="3.90.228.10">
    <property type="match status" value="1"/>
</dbReference>
<evidence type="ECO:0000313" key="1">
    <source>
        <dbReference type="Proteomes" id="UP000694930"/>
    </source>
</evidence>
<evidence type="ECO:0000313" key="2">
    <source>
        <dbReference type="RefSeq" id="XP_015059703.1"/>
    </source>
</evidence>
<dbReference type="GeneID" id="107005578"/>
<dbReference type="RefSeq" id="XP_015059703.1">
    <property type="nucleotide sequence ID" value="XM_015204217.2"/>
</dbReference>
<dbReference type="PANTHER" id="PTHR31681:SF34">
    <property type="entry name" value="DUF295 DOMAIN-CONTAINING PROTEIN"/>
    <property type="match status" value="1"/>
</dbReference>
<keyword evidence="1" id="KW-1185">Reference proteome</keyword>
<accession>A0ABM1FPA2</accession>
<reference evidence="1" key="1">
    <citation type="journal article" date="2014" name="Nat. Genet.">
        <title>The genome of the stress-tolerant wild tomato species Solanum pennellii.</title>
        <authorList>
            <person name="Bolger A."/>
            <person name="Scossa F."/>
            <person name="Bolger M.E."/>
            <person name="Lanz C."/>
            <person name="Maumus F."/>
            <person name="Tohge T."/>
            <person name="Quesneville H."/>
            <person name="Alseekh S."/>
            <person name="Sorensen I."/>
            <person name="Lichtenstein G."/>
            <person name="Fich E.A."/>
            <person name="Conte M."/>
            <person name="Keller H."/>
            <person name="Schneeberger K."/>
            <person name="Schwacke R."/>
            <person name="Ofner I."/>
            <person name="Vrebalov J."/>
            <person name="Xu Y."/>
            <person name="Osorio S."/>
            <person name="Aflitos S.A."/>
            <person name="Schijlen E."/>
            <person name="Jimenez-Gomez J.M."/>
            <person name="Ryngajllo M."/>
            <person name="Kimura S."/>
            <person name="Kumar R."/>
            <person name="Koenig D."/>
            <person name="Headland L.R."/>
            <person name="Maloof J.N."/>
            <person name="Sinha N."/>
            <person name="van Ham R.C."/>
            <person name="Lankhorst R.K."/>
            <person name="Mao L."/>
            <person name="Vogel A."/>
            <person name="Arsova B."/>
            <person name="Panstruga R."/>
            <person name="Fei Z."/>
            <person name="Rose J.K."/>
            <person name="Zamir D."/>
            <person name="Carrari F."/>
            <person name="Giovannoni J.J."/>
            <person name="Weigel D."/>
            <person name="Usadel B."/>
            <person name="Fernie A.R."/>
        </authorList>
    </citation>
    <scope>NUCLEOTIDE SEQUENCE [LARGE SCALE GENOMIC DNA]</scope>
    <source>
        <strain evidence="1">cv. LA0716</strain>
    </source>
</reference>